<protein>
    <recommendedName>
        <fullName evidence="3">Aminotransferase class-III</fullName>
    </recommendedName>
</protein>
<organism evidence="1 2">
    <name type="scientific">Bradyrhizobium shewense</name>
    <dbReference type="NCBI Taxonomy" id="1761772"/>
    <lineage>
        <taxon>Bacteria</taxon>
        <taxon>Pseudomonadati</taxon>
        <taxon>Pseudomonadota</taxon>
        <taxon>Alphaproteobacteria</taxon>
        <taxon>Hyphomicrobiales</taxon>
        <taxon>Nitrobacteraceae</taxon>
        <taxon>Bradyrhizobium</taxon>
    </lineage>
</organism>
<dbReference type="Proteomes" id="UP000199184">
    <property type="component" value="Unassembled WGS sequence"/>
</dbReference>
<dbReference type="EMBL" id="FMAI01000018">
    <property type="protein sequence ID" value="SCB52928.1"/>
    <property type="molecule type" value="Genomic_DNA"/>
</dbReference>
<proteinExistence type="predicted"/>
<dbReference type="AlphaFoldDB" id="A0A1C3XKZ0"/>
<evidence type="ECO:0000313" key="1">
    <source>
        <dbReference type="EMBL" id="SCB52928.1"/>
    </source>
</evidence>
<sequence length="133" mass="14776">MAVHIFRRSAVYYWRRRVKLATPEVFARVRAQGARLREGLRRAADGLRIPVQVTGEGPCAGIHFTREDVVDADTAERGNQDLWRLMCLGVTNQGLAITSRTFGPIAPYTGEDVEHVIGIFAETLRRIDQAAAG</sequence>
<accession>A0A1C3XKZ0</accession>
<dbReference type="InterPro" id="IPR015422">
    <property type="entry name" value="PyrdxlP-dep_Trfase_small"/>
</dbReference>
<evidence type="ECO:0008006" key="3">
    <source>
        <dbReference type="Google" id="ProtNLM"/>
    </source>
</evidence>
<dbReference type="SUPFAM" id="SSF53383">
    <property type="entry name" value="PLP-dependent transferases"/>
    <property type="match status" value="1"/>
</dbReference>
<dbReference type="InterPro" id="IPR015424">
    <property type="entry name" value="PyrdxlP-dep_Trfase"/>
</dbReference>
<dbReference type="RefSeq" id="WP_091964692.1">
    <property type="nucleotide sequence ID" value="NZ_FMAI01000018.1"/>
</dbReference>
<evidence type="ECO:0000313" key="2">
    <source>
        <dbReference type="Proteomes" id="UP000199184"/>
    </source>
</evidence>
<reference evidence="2" key="1">
    <citation type="submission" date="2016-08" db="EMBL/GenBank/DDBJ databases">
        <authorList>
            <person name="Varghese N."/>
            <person name="Submissions Spin"/>
        </authorList>
    </citation>
    <scope>NUCLEOTIDE SEQUENCE [LARGE SCALE GENOMIC DNA]</scope>
    <source>
        <strain evidence="2">ERR11</strain>
    </source>
</reference>
<keyword evidence="2" id="KW-1185">Reference proteome</keyword>
<gene>
    <name evidence="1" type="ORF">GA0061098_101870</name>
</gene>
<name>A0A1C3XKZ0_9BRAD</name>
<dbReference type="Gene3D" id="3.90.1150.10">
    <property type="entry name" value="Aspartate Aminotransferase, domain 1"/>
    <property type="match status" value="1"/>
</dbReference>